<reference evidence="1 2" key="1">
    <citation type="submission" date="2015-01" db="EMBL/GenBank/DDBJ databases">
        <title>Evolution of Trichinella species and genotypes.</title>
        <authorList>
            <person name="Korhonen P.K."/>
            <person name="Edoardo P."/>
            <person name="Giuseppe L.R."/>
            <person name="Gasser R.B."/>
        </authorList>
    </citation>
    <scope>NUCLEOTIDE SEQUENCE [LARGE SCALE GENOMIC DNA]</scope>
    <source>
        <strain evidence="1">ISS588</strain>
    </source>
</reference>
<dbReference type="AlphaFoldDB" id="A0A0V1IQT1"/>
<dbReference type="EMBL" id="JYDS01000107">
    <property type="protein sequence ID" value="KRZ25147.1"/>
    <property type="molecule type" value="Genomic_DNA"/>
</dbReference>
<dbReference type="Proteomes" id="UP000054805">
    <property type="component" value="Unassembled WGS sequence"/>
</dbReference>
<gene>
    <name evidence="1" type="ORF">T4B_763</name>
</gene>
<protein>
    <submittedName>
        <fullName evidence="1">Uncharacterized protein</fullName>
    </submittedName>
</protein>
<accession>A0A0V1IQT1</accession>
<organism evidence="1 2">
    <name type="scientific">Trichinella pseudospiralis</name>
    <name type="common">Parasitic roundworm</name>
    <dbReference type="NCBI Taxonomy" id="6337"/>
    <lineage>
        <taxon>Eukaryota</taxon>
        <taxon>Metazoa</taxon>
        <taxon>Ecdysozoa</taxon>
        <taxon>Nematoda</taxon>
        <taxon>Enoplea</taxon>
        <taxon>Dorylaimia</taxon>
        <taxon>Trichinellida</taxon>
        <taxon>Trichinellidae</taxon>
        <taxon>Trichinella</taxon>
    </lineage>
</organism>
<keyword evidence="2" id="KW-1185">Reference proteome</keyword>
<evidence type="ECO:0000313" key="1">
    <source>
        <dbReference type="EMBL" id="KRZ25147.1"/>
    </source>
</evidence>
<comment type="caution">
    <text evidence="1">The sequence shown here is derived from an EMBL/GenBank/DDBJ whole genome shotgun (WGS) entry which is preliminary data.</text>
</comment>
<name>A0A0V1IQT1_TRIPS</name>
<evidence type="ECO:0000313" key="2">
    <source>
        <dbReference type="Proteomes" id="UP000054805"/>
    </source>
</evidence>
<sequence length="74" mass="8476">MVSDEWLNFYVFRKWNYVSEAGCECRSSALANCFLSSGRHLCNACLKRRVHLIDLLGCCISDRVSRIDVGCRDI</sequence>
<proteinExistence type="predicted"/>